<evidence type="ECO:0000256" key="1">
    <source>
        <dbReference type="SAM" id="Phobius"/>
    </source>
</evidence>
<dbReference type="Proteomes" id="UP000016584">
    <property type="component" value="Unassembled WGS sequence"/>
</dbReference>
<keyword evidence="1" id="KW-0472">Membrane</keyword>
<dbReference type="RefSeq" id="WP_021072151.1">
    <property type="nucleotide sequence ID" value="NZ_ATDL01000022.1"/>
</dbReference>
<dbReference type="PATRIC" id="fig|1346330.5.peg.4152"/>
<gene>
    <name evidence="2" type="ORF">M472_01430</name>
</gene>
<protein>
    <submittedName>
        <fullName evidence="2">Uncharacterized protein</fullName>
    </submittedName>
</protein>
<evidence type="ECO:0000313" key="2">
    <source>
        <dbReference type="EMBL" id="ERJ57418.1"/>
    </source>
</evidence>
<keyword evidence="1" id="KW-0812">Transmembrane</keyword>
<name>U2J444_9SPHI</name>
<reference evidence="2 3" key="1">
    <citation type="journal article" date="2013" name="Genome Announc.">
        <title>The Draft Genome Sequence of Sphingomonas paucimobilis Strain HER1398 (Proteobacteria), Host to the Giant PAU Phage, Indicates That It Is a Member of the Genus Sphingobacterium (Bacteroidetes).</title>
        <authorList>
            <person name="White R.A.III."/>
            <person name="Suttle C.A."/>
        </authorList>
    </citation>
    <scope>NUCLEOTIDE SEQUENCE [LARGE SCALE GENOMIC DNA]</scope>
    <source>
        <strain evidence="2 3">HER1398</strain>
    </source>
</reference>
<dbReference type="EMBL" id="ATDL01000022">
    <property type="protein sequence ID" value="ERJ57418.1"/>
    <property type="molecule type" value="Genomic_DNA"/>
</dbReference>
<sequence>MNSVSYNPKEILSTLTELEGRLKCSIDKHCPDRGLILSDDLDKALEQFLELKSETGDEVAYLSSQLALLHLQREVEKTIGVVVDSNNLRACHDFSKAHKMQVGIDSVPNKRWNTNVAFLITFIIGLLVTVALFFW</sequence>
<evidence type="ECO:0000313" key="3">
    <source>
        <dbReference type="Proteomes" id="UP000016584"/>
    </source>
</evidence>
<accession>U2J444</accession>
<feature type="transmembrane region" description="Helical" evidence="1">
    <location>
        <begin position="116"/>
        <end position="134"/>
    </location>
</feature>
<dbReference type="AlphaFoldDB" id="U2J444"/>
<comment type="caution">
    <text evidence="2">The sequence shown here is derived from an EMBL/GenBank/DDBJ whole genome shotgun (WGS) entry which is preliminary data.</text>
</comment>
<dbReference type="OrthoDB" id="709692at2"/>
<dbReference type="STRING" id="1346330.M472_01430"/>
<organism evidence="2 3">
    <name type="scientific">Sphingobacterium paucimobilis HER1398</name>
    <dbReference type="NCBI Taxonomy" id="1346330"/>
    <lineage>
        <taxon>Bacteria</taxon>
        <taxon>Pseudomonadati</taxon>
        <taxon>Bacteroidota</taxon>
        <taxon>Sphingobacteriia</taxon>
        <taxon>Sphingobacteriales</taxon>
        <taxon>Sphingobacteriaceae</taxon>
        <taxon>Sphingobacterium</taxon>
    </lineage>
</organism>
<keyword evidence="3" id="KW-1185">Reference proteome</keyword>
<keyword evidence="1" id="KW-1133">Transmembrane helix</keyword>
<proteinExistence type="predicted"/>